<feature type="transmembrane region" description="Helical" evidence="1">
    <location>
        <begin position="459"/>
        <end position="479"/>
    </location>
</feature>
<proteinExistence type="inferred from homology"/>
<keyword evidence="1" id="KW-0407">Ion channel</keyword>
<feature type="transmembrane region" description="Helical" evidence="1">
    <location>
        <begin position="384"/>
        <end position="405"/>
    </location>
</feature>
<keyword evidence="3" id="KW-1185">Reference proteome</keyword>
<keyword evidence="1" id="KW-0812">Transmembrane</keyword>
<evidence type="ECO:0000313" key="2">
    <source>
        <dbReference type="EMBL" id="GAA4859548.1"/>
    </source>
</evidence>
<reference evidence="3" key="1">
    <citation type="journal article" date="2019" name="Int. J. Syst. Evol. Microbiol.">
        <title>The Global Catalogue of Microorganisms (GCM) 10K type strain sequencing project: providing services to taxonomists for standard genome sequencing and annotation.</title>
        <authorList>
            <consortium name="The Broad Institute Genomics Platform"/>
            <consortium name="The Broad Institute Genome Sequencing Center for Infectious Disease"/>
            <person name="Wu L."/>
            <person name="Ma J."/>
        </authorList>
    </citation>
    <scope>NUCLEOTIDE SEQUENCE [LARGE SCALE GENOMIC DNA]</scope>
    <source>
        <strain evidence="3">JCM 18392</strain>
    </source>
</reference>
<dbReference type="Pfam" id="PF05552">
    <property type="entry name" value="MS_channel_1st_1"/>
    <property type="match status" value="4"/>
</dbReference>
<accession>A0ABP9DWK2</accession>
<organism evidence="2 3">
    <name type="scientific">Luteimonas vadosa</name>
    <dbReference type="NCBI Taxonomy" id="1165507"/>
    <lineage>
        <taxon>Bacteria</taxon>
        <taxon>Pseudomonadati</taxon>
        <taxon>Pseudomonadota</taxon>
        <taxon>Gammaproteobacteria</taxon>
        <taxon>Lysobacterales</taxon>
        <taxon>Lysobacteraceae</taxon>
        <taxon>Luteimonas</taxon>
    </lineage>
</organism>
<dbReference type="Gene3D" id="1.10.287.1260">
    <property type="match status" value="1"/>
</dbReference>
<feature type="transmembrane region" description="Helical" evidence="1">
    <location>
        <begin position="417"/>
        <end position="438"/>
    </location>
</feature>
<feature type="transmembrane region" description="Helical" evidence="1">
    <location>
        <begin position="111"/>
        <end position="133"/>
    </location>
</feature>
<dbReference type="PANTHER" id="PTHR30221:SF1">
    <property type="entry name" value="SMALL-CONDUCTANCE MECHANOSENSITIVE CHANNEL"/>
    <property type="match status" value="1"/>
</dbReference>
<dbReference type="Proteomes" id="UP001501323">
    <property type="component" value="Unassembled WGS sequence"/>
</dbReference>
<feature type="transmembrane region" description="Helical" evidence="1">
    <location>
        <begin position="254"/>
        <end position="275"/>
    </location>
</feature>
<dbReference type="EMBL" id="BAABJY010000001">
    <property type="protein sequence ID" value="GAA4859548.1"/>
    <property type="molecule type" value="Genomic_DNA"/>
</dbReference>
<feature type="transmembrane region" description="Helical" evidence="1">
    <location>
        <begin position="72"/>
        <end position="91"/>
    </location>
</feature>
<dbReference type="InterPro" id="IPR008910">
    <property type="entry name" value="MSC_TM_helix"/>
</dbReference>
<feature type="transmembrane region" description="Helical" evidence="1">
    <location>
        <begin position="485"/>
        <end position="506"/>
    </location>
</feature>
<feature type="transmembrane region" description="Helical" evidence="1">
    <location>
        <begin position="162"/>
        <end position="181"/>
    </location>
</feature>
<keyword evidence="1" id="KW-0406">Ion transport</keyword>
<comment type="caution">
    <text evidence="1">Lacks conserved residue(s) required for the propagation of feature annotation.</text>
</comment>
<comment type="function">
    <text evidence="1">Mechanosensitive channel that participates in the regulation of osmotic pressure changes within the cell, opening in response to stretch forces in the membrane lipid bilayer, without the need for other proteins. Contributes to normal resistance to hypoosmotic shock. Forms an ion channel of 1.0 nanosiemens conductance with a slight preference for anions.</text>
</comment>
<comment type="subunit">
    <text evidence="1">Homoheptamer.</text>
</comment>
<dbReference type="PANTHER" id="PTHR30221">
    <property type="entry name" value="SMALL-CONDUCTANCE MECHANOSENSITIVE CHANNEL"/>
    <property type="match status" value="1"/>
</dbReference>
<evidence type="ECO:0000256" key="1">
    <source>
        <dbReference type="RuleBase" id="RU369025"/>
    </source>
</evidence>
<comment type="caution">
    <text evidence="2">The sequence shown here is derived from an EMBL/GenBank/DDBJ whole genome shotgun (WGS) entry which is preliminary data.</text>
</comment>
<gene>
    <name evidence="2" type="ORF">GCM10023332_09350</name>
</gene>
<keyword evidence="1" id="KW-0813">Transport</keyword>
<protein>
    <recommendedName>
        <fullName evidence="1">Small-conductance mechanosensitive channel</fullName>
    </recommendedName>
</protein>
<keyword evidence="1" id="KW-0997">Cell inner membrane</keyword>
<keyword evidence="1" id="KW-0472">Membrane</keyword>
<dbReference type="RefSeq" id="WP_345294324.1">
    <property type="nucleotide sequence ID" value="NZ_BAABJY010000001.1"/>
</dbReference>
<evidence type="ECO:0000313" key="3">
    <source>
        <dbReference type="Proteomes" id="UP001501323"/>
    </source>
</evidence>
<sequence length="530" mass="55067">MEPVTWQESLQTSLGVYLPNILGALAILLVGWIVALAASAATRKGLAALNTNARLASQTESSIDFEKIAGRVVFWAILLLAVIGMFSVLRIDGVSGPLTTLAGTVMMYLPRLLLAAGLALLAWLVATIVRTVVNRSLGATRLDEKLSESADMKPLSQSMGNVAYWLVLLLFLPAIVGTLQIDGLMAPLTNMTGSLLGILPNLFAAVVIGFVGYLVAKVVRGLVSNLLAATGVDRFSESHEETEGLKLSELGGTLAFILVIVPTLIAALDALQIQAISAPLTGMLDVFLQAVPNVLAAAAILLIAWFVGRFVAGLVTRLMANLGFDRIPERIGLGHAFASAPTSGGTTVSSPAAESYAPAVGDTAPPPPIGSATADTGGTTLSALAGHVALFFIMLFATVEAAALLGFDGVRDLLETFIAFGADILLGLVIFVVGYWLANVAAEAIQRANPDRAVGLSRIARVAILGLVIAMGLRAMGIADEIVNLAFGLVLGAVAVAVALAFGLGGREAAGKVAQRWSDDYLRGKDNRPL</sequence>
<feature type="transmembrane region" description="Helical" evidence="1">
    <location>
        <begin position="193"/>
        <end position="216"/>
    </location>
</feature>
<dbReference type="NCBIfam" id="NF033912">
    <property type="entry name" value="msc"/>
    <property type="match status" value="1"/>
</dbReference>
<name>A0ABP9DWK2_9GAMM</name>
<feature type="transmembrane region" description="Helical" evidence="1">
    <location>
        <begin position="20"/>
        <end position="41"/>
    </location>
</feature>
<keyword evidence="1" id="KW-1003">Cell membrane</keyword>
<feature type="transmembrane region" description="Helical" evidence="1">
    <location>
        <begin position="295"/>
        <end position="320"/>
    </location>
</feature>
<comment type="similarity">
    <text evidence="1">Belongs to the MscS (TC 1.A.23) family.</text>
</comment>
<keyword evidence="1" id="KW-1133">Transmembrane helix</keyword>
<comment type="subcellular location">
    <subcellularLocation>
        <location evidence="1">Cell inner membrane</location>
        <topology evidence="1">Multi-pass membrane protein</topology>
    </subcellularLocation>
</comment>
<dbReference type="InterPro" id="IPR045275">
    <property type="entry name" value="MscS_archaea/bacteria_type"/>
</dbReference>